<dbReference type="EMBL" id="JANGSQ010000111">
    <property type="protein sequence ID" value="MCW4592367.1"/>
    <property type="molecule type" value="Genomic_DNA"/>
</dbReference>
<proteinExistence type="predicted"/>
<accession>A0ABT3KAA7</accession>
<dbReference type="SUPFAM" id="SSF51230">
    <property type="entry name" value="Single hybrid motif"/>
    <property type="match status" value="1"/>
</dbReference>
<gene>
    <name evidence="1" type="ORF">NO263_17410</name>
</gene>
<dbReference type="Proteomes" id="UP001526337">
    <property type="component" value="Unassembled WGS sequence"/>
</dbReference>
<comment type="caution">
    <text evidence="1">The sequence shown here is derived from an EMBL/GenBank/DDBJ whole genome shotgun (WGS) entry which is preliminary data.</text>
</comment>
<evidence type="ECO:0000313" key="1">
    <source>
        <dbReference type="EMBL" id="MCW4592367.1"/>
    </source>
</evidence>
<name>A0ABT3KAA7_9PROT</name>
<dbReference type="Gene3D" id="2.40.50.100">
    <property type="match status" value="1"/>
</dbReference>
<evidence type="ECO:0000313" key="2">
    <source>
        <dbReference type="Proteomes" id="UP001526337"/>
    </source>
</evidence>
<organism evidence="1 2">
    <name type="scientific">Gluconacetobacter entanii</name>
    <dbReference type="NCBI Taxonomy" id="108528"/>
    <lineage>
        <taxon>Bacteria</taxon>
        <taxon>Pseudomonadati</taxon>
        <taxon>Pseudomonadota</taxon>
        <taxon>Alphaproteobacteria</taxon>
        <taxon>Acetobacterales</taxon>
        <taxon>Acetobacteraceae</taxon>
        <taxon>Gluconacetobacter</taxon>
    </lineage>
</organism>
<dbReference type="RefSeq" id="WP_171789580.1">
    <property type="nucleotide sequence ID" value="NZ_JABJWD010000003.1"/>
</dbReference>
<keyword evidence="2" id="KW-1185">Reference proteome</keyword>
<sequence length="126" mass="13189">MSILDMLPQITERMRGHGITTLDYQKGKTRLRLSLEPAHTPDAVSTPDGVFTATTPIPSPEMGCFQHMPDISDGETVRAGDIVGFVIVGAMRLPVLAPVSGTLKLAPLPEGGIVGYGAPLGVVATP</sequence>
<dbReference type="InterPro" id="IPR011053">
    <property type="entry name" value="Single_hybrid_motif"/>
</dbReference>
<evidence type="ECO:0008006" key="3">
    <source>
        <dbReference type="Google" id="ProtNLM"/>
    </source>
</evidence>
<reference evidence="1 2" key="1">
    <citation type="submission" date="2022-07" db="EMBL/GenBank/DDBJ databases">
        <title>Genome stability of Gluconacetobacter entanii AV429.</title>
        <authorList>
            <person name="Trcek J."/>
            <person name="Cepec E."/>
        </authorList>
    </citation>
    <scope>NUCLEOTIDE SEQUENCE [LARGE SCALE GENOMIC DNA]</scope>
    <source>
        <strain evidence="1 2">AV429_2022</strain>
    </source>
</reference>
<protein>
    <recommendedName>
        <fullName evidence="3">Acetyl-CoA carboxylase biotin carboxyl carrier protein subunit</fullName>
    </recommendedName>
</protein>